<dbReference type="PATRIC" id="fig|136160.3.peg.3542"/>
<name>A0A0M0KCD1_ALKHA</name>
<protein>
    <recommendedName>
        <fullName evidence="2">Phage tail tube protein</fullName>
    </recommendedName>
</protein>
<organism evidence="1">
    <name type="scientific">Halalkalibacterium halodurans</name>
    <name type="common">Bacillus halodurans</name>
    <dbReference type="NCBI Taxonomy" id="86665"/>
    <lineage>
        <taxon>Bacteria</taxon>
        <taxon>Bacillati</taxon>
        <taxon>Bacillota</taxon>
        <taxon>Bacilli</taxon>
        <taxon>Bacillales</taxon>
        <taxon>Bacillaceae</taxon>
        <taxon>Halalkalibacterium (ex Joshi et al. 2022)</taxon>
    </lineage>
</organism>
<sequence length="139" mass="14841">MTEKRFAGTRIEVNGIVVAKITSFTHSLEVEEADVTGLGDVDEGSSVFRQKFIASAIGETAAMEGVVLVDDAGQSELKRVAESGQDAVVKHTDENGNGYELTGFFTTYEEEGSVSEGVYTFSGEFRVNEKSVVSGDESA</sequence>
<evidence type="ECO:0000313" key="1">
    <source>
        <dbReference type="EMBL" id="KOO36480.1"/>
    </source>
</evidence>
<dbReference type="RefSeq" id="WP_010896194.1">
    <property type="nucleotide sequence ID" value="NZ_CP040441.1"/>
</dbReference>
<proteinExistence type="predicted"/>
<reference evidence="1" key="1">
    <citation type="submission" date="2015-08" db="EMBL/GenBank/DDBJ databases">
        <title>Complete DNA Sequence of Pseudomonas syringae pv. actinidiae, the Causal Agent of Kiwifruit Canker Disease.</title>
        <authorList>
            <person name="Rikkerink E.H.A."/>
            <person name="Fineran P.C."/>
        </authorList>
    </citation>
    <scope>NUCLEOTIDE SEQUENCE</scope>
    <source>
        <strain evidence="1">DSM 13666</strain>
    </source>
</reference>
<comment type="caution">
    <text evidence="1">The sequence shown here is derived from an EMBL/GenBank/DDBJ whole genome shotgun (WGS) entry which is preliminary data.</text>
</comment>
<evidence type="ECO:0008006" key="2">
    <source>
        <dbReference type="Google" id="ProtNLM"/>
    </source>
</evidence>
<gene>
    <name evidence="1" type="ORF">AMD02_17920</name>
</gene>
<accession>A0A0M0KCD1</accession>
<dbReference type="EMBL" id="LILD01000010">
    <property type="protein sequence ID" value="KOO36480.1"/>
    <property type="molecule type" value="Genomic_DNA"/>
</dbReference>
<dbReference type="GeneID" id="87595524"/>
<dbReference type="AlphaFoldDB" id="A0A0M0KCD1"/>